<dbReference type="Gene3D" id="3.20.20.70">
    <property type="entry name" value="Aldolase class I"/>
    <property type="match status" value="1"/>
</dbReference>
<keyword evidence="2 3" id="KW-0456">Lyase</keyword>
<evidence type="ECO:0000313" key="5">
    <source>
        <dbReference type="EMBL" id="MBB2922133.1"/>
    </source>
</evidence>
<dbReference type="EMBL" id="JACHVX010000001">
    <property type="protein sequence ID" value="MBB2922133.1"/>
    <property type="molecule type" value="Genomic_DNA"/>
</dbReference>
<feature type="active site" description="Schiff-base intermediate with substrate" evidence="4">
    <location>
        <position position="163"/>
    </location>
</feature>
<evidence type="ECO:0000313" key="6">
    <source>
        <dbReference type="Proteomes" id="UP000518206"/>
    </source>
</evidence>
<dbReference type="CDD" id="cd00408">
    <property type="entry name" value="DHDPS-like"/>
    <property type="match status" value="1"/>
</dbReference>
<dbReference type="RefSeq" id="WP_183295024.1">
    <property type="nucleotide sequence ID" value="NZ_JACHVX010000001.1"/>
</dbReference>
<dbReference type="PRINTS" id="PR00146">
    <property type="entry name" value="DHPICSNTHASE"/>
</dbReference>
<dbReference type="EC" id="4.3.3.7" evidence="5"/>
<reference evidence="5 6" key="2">
    <citation type="submission" date="2020-08" db="EMBL/GenBank/DDBJ databases">
        <authorList>
            <person name="Partida-Martinez L."/>
            <person name="Huntemann M."/>
            <person name="Clum A."/>
            <person name="Wang J."/>
            <person name="Palaniappan K."/>
            <person name="Ritter S."/>
            <person name="Chen I.-M."/>
            <person name="Stamatis D."/>
            <person name="Reddy T."/>
            <person name="O'Malley R."/>
            <person name="Daum C."/>
            <person name="Shapiro N."/>
            <person name="Ivanova N."/>
            <person name="Kyrpides N."/>
            <person name="Woyke T."/>
        </authorList>
    </citation>
    <scope>NUCLEOTIDE SEQUENCE [LARGE SCALE GENOMIC DNA]</scope>
    <source>
        <strain evidence="5 6">RAS26</strain>
    </source>
</reference>
<dbReference type="PANTHER" id="PTHR12128">
    <property type="entry name" value="DIHYDRODIPICOLINATE SYNTHASE"/>
    <property type="match status" value="1"/>
</dbReference>
<dbReference type="PIRSF" id="PIRSF001365">
    <property type="entry name" value="DHDPS"/>
    <property type="match status" value="1"/>
</dbReference>
<dbReference type="InterPro" id="IPR013785">
    <property type="entry name" value="Aldolase_TIM"/>
</dbReference>
<evidence type="ECO:0000256" key="3">
    <source>
        <dbReference type="PIRNR" id="PIRNR001365"/>
    </source>
</evidence>
<sequence>MSLFGPLVAYVPTPRSADGALAPDVLGDLVDRVVAAGASGVCVLGSVGTFAYLDPATRRAVVAAAVEAAAGRVPVMAGVGALATRDVLTLARDAQDAGADALLLPTTSYLPLTDDEVLGLVRDVTEAADRPVWIYHNPVTTRYDFSVEALLRAAALPGVGGVKDRAPDADAVRARAAAVLAGAPAGLEVGYSGDVLGVHGLLAGARTWHSALAGVLPGPYAAVAHLAAEGDEEGTLALLDHLAPLVDLVMGSGGPRAVHAVGRLLGLPLGDVPAPLRMPGPDVRAELEAALGAVLDRFADVGTREPSPAESR</sequence>
<dbReference type="Pfam" id="PF00701">
    <property type="entry name" value="DHDPS"/>
    <property type="match status" value="1"/>
</dbReference>
<name>A0A7W4YA08_9CELL</name>
<evidence type="ECO:0000256" key="4">
    <source>
        <dbReference type="PIRSR" id="PIRSR001365-1"/>
    </source>
</evidence>
<dbReference type="PANTHER" id="PTHR12128:SF66">
    <property type="entry name" value="4-HYDROXY-2-OXOGLUTARATE ALDOLASE, MITOCHONDRIAL"/>
    <property type="match status" value="1"/>
</dbReference>
<protein>
    <submittedName>
        <fullName evidence="5">4-hydroxy-tetrahydrodipicolinate synthase</fullName>
        <ecNumber evidence="5">4.3.3.7</ecNumber>
    </submittedName>
</protein>
<gene>
    <name evidence="5" type="ORF">FHR80_001027</name>
</gene>
<proteinExistence type="inferred from homology"/>
<evidence type="ECO:0000256" key="1">
    <source>
        <dbReference type="ARBA" id="ARBA00007592"/>
    </source>
</evidence>
<comment type="caution">
    <text evidence="5">The sequence shown here is derived from an EMBL/GenBank/DDBJ whole genome shotgun (WGS) entry which is preliminary data.</text>
</comment>
<comment type="similarity">
    <text evidence="1 3">Belongs to the DapA family.</text>
</comment>
<dbReference type="InterPro" id="IPR002220">
    <property type="entry name" value="DapA-like"/>
</dbReference>
<feature type="active site" description="Proton donor/acceptor" evidence="4">
    <location>
        <position position="135"/>
    </location>
</feature>
<dbReference type="GO" id="GO:0008840">
    <property type="term" value="F:4-hydroxy-tetrahydrodipicolinate synthase activity"/>
    <property type="evidence" value="ECO:0007669"/>
    <property type="project" value="UniProtKB-EC"/>
</dbReference>
<accession>A0A7W4YA08</accession>
<evidence type="ECO:0000256" key="2">
    <source>
        <dbReference type="ARBA" id="ARBA00023239"/>
    </source>
</evidence>
<organism evidence="5 6">
    <name type="scientific">Cellulomonas cellasea</name>
    <dbReference type="NCBI Taxonomy" id="43670"/>
    <lineage>
        <taxon>Bacteria</taxon>
        <taxon>Bacillati</taxon>
        <taxon>Actinomycetota</taxon>
        <taxon>Actinomycetes</taxon>
        <taxon>Micrococcales</taxon>
        <taxon>Cellulomonadaceae</taxon>
        <taxon>Cellulomonas</taxon>
    </lineage>
</organism>
<dbReference type="AlphaFoldDB" id="A0A7W4YA08"/>
<dbReference type="Proteomes" id="UP000518206">
    <property type="component" value="Unassembled WGS sequence"/>
</dbReference>
<dbReference type="SMART" id="SM01130">
    <property type="entry name" value="DHDPS"/>
    <property type="match status" value="1"/>
</dbReference>
<dbReference type="SUPFAM" id="SSF51569">
    <property type="entry name" value="Aldolase"/>
    <property type="match status" value="1"/>
</dbReference>
<reference evidence="5 6" key="1">
    <citation type="submission" date="2020-08" db="EMBL/GenBank/DDBJ databases">
        <title>The Agave Microbiome: Exploring the role of microbial communities in plant adaptations to desert environments.</title>
        <authorList>
            <person name="Partida-Martinez L.P."/>
        </authorList>
    </citation>
    <scope>NUCLEOTIDE SEQUENCE [LARGE SCALE GENOMIC DNA]</scope>
    <source>
        <strain evidence="5 6">RAS26</strain>
    </source>
</reference>